<dbReference type="InterPro" id="IPR002777">
    <property type="entry name" value="PFD_beta-like"/>
</dbReference>
<comment type="caution">
    <text evidence="4">The sequence shown here is derived from an EMBL/GenBank/DDBJ whole genome shotgun (WGS) entry which is preliminary data.</text>
</comment>
<dbReference type="PANTHER" id="PTHR20903">
    <property type="entry name" value="PREFOLDIN SUBUNIT 1-RELATED"/>
    <property type="match status" value="1"/>
</dbReference>
<dbReference type="Proteomes" id="UP001165289">
    <property type="component" value="Unassembled WGS sequence"/>
</dbReference>
<dbReference type="SUPFAM" id="SSF46579">
    <property type="entry name" value="Prefoldin"/>
    <property type="match status" value="1"/>
</dbReference>
<comment type="similarity">
    <text evidence="1">Belongs to the prefoldin subunit beta family.</text>
</comment>
<dbReference type="Gene3D" id="1.10.287.370">
    <property type="match status" value="1"/>
</dbReference>
<name>A0AAV7K9Y9_9METZ</name>
<evidence type="ECO:0000256" key="3">
    <source>
        <dbReference type="ARBA" id="ARBA00023186"/>
    </source>
</evidence>
<keyword evidence="3" id="KW-0143">Chaperone</keyword>
<organism evidence="4 5">
    <name type="scientific">Oopsacas minuta</name>
    <dbReference type="NCBI Taxonomy" id="111878"/>
    <lineage>
        <taxon>Eukaryota</taxon>
        <taxon>Metazoa</taxon>
        <taxon>Porifera</taxon>
        <taxon>Hexactinellida</taxon>
        <taxon>Hexasterophora</taxon>
        <taxon>Lyssacinosida</taxon>
        <taxon>Leucopsacidae</taxon>
        <taxon>Oopsacas</taxon>
    </lineage>
</organism>
<keyword evidence="5" id="KW-1185">Reference proteome</keyword>
<dbReference type="GO" id="GO:0005737">
    <property type="term" value="C:cytoplasm"/>
    <property type="evidence" value="ECO:0007669"/>
    <property type="project" value="TreeGrafter"/>
</dbReference>
<dbReference type="EMBL" id="JAKMXF010000110">
    <property type="protein sequence ID" value="KAI6657957.1"/>
    <property type="molecule type" value="Genomic_DNA"/>
</dbReference>
<evidence type="ECO:0000256" key="1">
    <source>
        <dbReference type="ARBA" id="ARBA00008045"/>
    </source>
</evidence>
<proteinExistence type="inferred from homology"/>
<reference evidence="4 5" key="1">
    <citation type="journal article" date="2023" name="BMC Biol.">
        <title>The compact genome of the sponge Oopsacas minuta (Hexactinellida) is lacking key metazoan core genes.</title>
        <authorList>
            <person name="Santini S."/>
            <person name="Schenkelaars Q."/>
            <person name="Jourda C."/>
            <person name="Duchesne M."/>
            <person name="Belahbib H."/>
            <person name="Rocher C."/>
            <person name="Selva M."/>
            <person name="Riesgo A."/>
            <person name="Vervoort M."/>
            <person name="Leys S.P."/>
            <person name="Kodjabachian L."/>
            <person name="Le Bivic A."/>
            <person name="Borchiellini C."/>
            <person name="Claverie J.M."/>
            <person name="Renard E."/>
        </authorList>
    </citation>
    <scope>NUCLEOTIDE SEQUENCE [LARGE SCALE GENOMIC DNA]</scope>
    <source>
        <strain evidence="4">SPO-2</strain>
    </source>
</reference>
<accession>A0AAV7K9Y9</accession>
<protein>
    <submittedName>
        <fullName evidence="4">Prefoldin subunit 1</fullName>
    </submittedName>
</protein>
<evidence type="ECO:0000313" key="5">
    <source>
        <dbReference type="Proteomes" id="UP001165289"/>
    </source>
</evidence>
<dbReference type="GO" id="GO:0051082">
    <property type="term" value="F:unfolded protein binding"/>
    <property type="evidence" value="ECO:0007669"/>
    <property type="project" value="InterPro"/>
</dbReference>
<dbReference type="Pfam" id="PF01920">
    <property type="entry name" value="Prefoldin_2"/>
    <property type="match status" value="1"/>
</dbReference>
<dbReference type="GO" id="GO:0044183">
    <property type="term" value="F:protein folding chaperone"/>
    <property type="evidence" value="ECO:0007669"/>
    <property type="project" value="TreeGrafter"/>
</dbReference>
<gene>
    <name evidence="4" type="ORF">LOD99_15674</name>
</gene>
<comment type="subunit">
    <text evidence="2">Heterohexamer of two PFD-alpha type and four PFD-beta type subunits.</text>
</comment>
<dbReference type="InterPro" id="IPR009053">
    <property type="entry name" value="Prefoldin"/>
</dbReference>
<evidence type="ECO:0000256" key="2">
    <source>
        <dbReference type="ARBA" id="ARBA00011695"/>
    </source>
</evidence>
<dbReference type="AlphaFoldDB" id="A0AAV7K9Y9"/>
<evidence type="ECO:0000313" key="4">
    <source>
        <dbReference type="EMBL" id="KAI6657957.1"/>
    </source>
</evidence>
<dbReference type="GO" id="GO:0016272">
    <property type="term" value="C:prefoldin complex"/>
    <property type="evidence" value="ECO:0007669"/>
    <property type="project" value="InterPro"/>
</dbReference>
<dbReference type="PANTHER" id="PTHR20903:SF0">
    <property type="entry name" value="PREFOLDIN SUBUNIT 1"/>
    <property type="match status" value="1"/>
</dbReference>
<sequence length="120" mass="13823">MTDQEIRKALADHQSKVLESVQKINIAESQIENLQRVITYSELTADDLKSLPADVNVYESVGRMFYLQPVEEIQRMLVDKKTNAATKIETLQANKVRLEKGMKDSGEHFRELLEQKKSQM</sequence>